<dbReference type="RefSeq" id="WP_035553693.1">
    <property type="nucleotide sequence ID" value="NZ_AWFH01000045.1"/>
</dbReference>
<feature type="region of interest" description="Disordered" evidence="1">
    <location>
        <begin position="1"/>
        <end position="20"/>
    </location>
</feature>
<evidence type="ECO:0000313" key="7">
    <source>
        <dbReference type="Proteomes" id="UP000259173"/>
    </source>
</evidence>
<dbReference type="GeneID" id="92500758"/>
<dbReference type="Proteomes" id="UP000024547">
    <property type="component" value="Unassembled WGS sequence"/>
</dbReference>
<dbReference type="PATRIC" id="fig|1280948.3.peg.2679"/>
<dbReference type="EMBL" id="DMBR01000379">
    <property type="protein sequence ID" value="HAE95371.1"/>
    <property type="molecule type" value="Genomic_DNA"/>
</dbReference>
<keyword evidence="6" id="KW-1185">Reference proteome</keyword>
<evidence type="ECO:0000256" key="2">
    <source>
        <dbReference type="SAM" id="Phobius"/>
    </source>
</evidence>
<keyword evidence="2" id="KW-1133">Transmembrane helix</keyword>
<gene>
    <name evidence="3" type="ORF">DCG65_12485</name>
    <name evidence="4" type="ORF">DD728_01275</name>
    <name evidence="5" type="ORF">HY36_07815</name>
</gene>
<feature type="region of interest" description="Disordered" evidence="1">
    <location>
        <begin position="73"/>
        <end position="104"/>
    </location>
</feature>
<evidence type="ECO:0000313" key="3">
    <source>
        <dbReference type="EMBL" id="HAE95371.1"/>
    </source>
</evidence>
<evidence type="ECO:0000313" key="6">
    <source>
        <dbReference type="Proteomes" id="UP000024547"/>
    </source>
</evidence>
<dbReference type="OrthoDB" id="7620058at2"/>
<accession>A0A059DYY0</accession>
<evidence type="ECO:0000313" key="5">
    <source>
        <dbReference type="EMBL" id="KCZ59174.1"/>
    </source>
</evidence>
<reference evidence="7 8" key="2">
    <citation type="journal article" date="2018" name="Nat. Biotechnol.">
        <title>A standardized bacterial taxonomy based on genome phylogeny substantially revises the tree of life.</title>
        <authorList>
            <person name="Parks D.H."/>
            <person name="Chuvochina M."/>
            <person name="Waite D.W."/>
            <person name="Rinke C."/>
            <person name="Skarshewski A."/>
            <person name="Chaumeil P.A."/>
            <person name="Hugenholtz P."/>
        </authorList>
    </citation>
    <scope>NUCLEOTIDE SEQUENCE [LARGE SCALE GENOMIC DNA]</scope>
    <source>
        <strain evidence="4">UBA10378</strain>
        <strain evidence="3">UBA8557</strain>
    </source>
</reference>
<keyword evidence="2" id="KW-0472">Membrane</keyword>
<dbReference type="EMBL" id="DOGS01000031">
    <property type="protein sequence ID" value="HBQ47510.1"/>
    <property type="molecule type" value="Genomic_DNA"/>
</dbReference>
<sequence>MTNEQDKYQGQFADAPAVSQEELRARNSRNRWLGIALAVFVILVGVITFIRLSSSDLSESGFYYNMDDRGERVQELPTGMTPEQAAPPPNLTPADETPSEEDPS</sequence>
<feature type="transmembrane region" description="Helical" evidence="2">
    <location>
        <begin position="32"/>
        <end position="52"/>
    </location>
</feature>
<dbReference type="Proteomes" id="UP000263957">
    <property type="component" value="Unassembled WGS sequence"/>
</dbReference>
<dbReference type="STRING" id="1280948.HY36_07815"/>
<evidence type="ECO:0000313" key="4">
    <source>
        <dbReference type="EMBL" id="HBQ47510.1"/>
    </source>
</evidence>
<dbReference type="EMBL" id="AWFH01000045">
    <property type="protein sequence ID" value="KCZ59174.1"/>
    <property type="molecule type" value="Genomic_DNA"/>
</dbReference>
<dbReference type="Proteomes" id="UP000259173">
    <property type="component" value="Unassembled WGS sequence"/>
</dbReference>
<dbReference type="AlphaFoldDB" id="A0A059DYY0"/>
<keyword evidence="2" id="KW-0812">Transmembrane</keyword>
<proteinExistence type="predicted"/>
<protein>
    <submittedName>
        <fullName evidence="5">Uncharacterized protein</fullName>
    </submittedName>
</protein>
<reference evidence="5 6" key="1">
    <citation type="journal article" date="2014" name="Antonie Van Leeuwenhoek">
        <title>Hyphomonas beringensis sp. nov. and Hyphomonas chukchiensis sp. nov., isolated from surface seawater of the Bering Sea and Chukchi Sea.</title>
        <authorList>
            <person name="Li C."/>
            <person name="Lai Q."/>
            <person name="Li G."/>
            <person name="Dong C."/>
            <person name="Wang J."/>
            <person name="Liao Y."/>
            <person name="Shao Z."/>
        </authorList>
    </citation>
    <scope>NUCLEOTIDE SEQUENCE [LARGE SCALE GENOMIC DNA]</scope>
    <source>
        <strain evidence="5 6">22II1-22F38</strain>
    </source>
</reference>
<comment type="caution">
    <text evidence="5">The sequence shown here is derived from an EMBL/GenBank/DDBJ whole genome shotgun (WGS) entry which is preliminary data.</text>
</comment>
<evidence type="ECO:0000256" key="1">
    <source>
        <dbReference type="SAM" id="MobiDB-lite"/>
    </source>
</evidence>
<evidence type="ECO:0000313" key="8">
    <source>
        <dbReference type="Proteomes" id="UP000263957"/>
    </source>
</evidence>
<name>A0A059DYY0_9PROT</name>
<organism evidence="5 6">
    <name type="scientific">Hyphomonas atlantica</name>
    <dbReference type="NCBI Taxonomy" id="1280948"/>
    <lineage>
        <taxon>Bacteria</taxon>
        <taxon>Pseudomonadati</taxon>
        <taxon>Pseudomonadota</taxon>
        <taxon>Alphaproteobacteria</taxon>
        <taxon>Hyphomonadales</taxon>
        <taxon>Hyphomonadaceae</taxon>
        <taxon>Hyphomonas</taxon>
    </lineage>
</organism>